<organism evidence="7">
    <name type="scientific">uncultured Caudovirales phage</name>
    <dbReference type="NCBI Taxonomy" id="2100421"/>
    <lineage>
        <taxon>Viruses</taxon>
        <taxon>Duplodnaviria</taxon>
        <taxon>Heunggongvirae</taxon>
        <taxon>Uroviricota</taxon>
        <taxon>Caudoviricetes</taxon>
        <taxon>Peduoviridae</taxon>
        <taxon>Maltschvirus</taxon>
        <taxon>Maltschvirus maltsch</taxon>
    </lineage>
</organism>
<feature type="domain" description="NAD-dependent epimerase/dehydratase" evidence="6">
    <location>
        <begin position="5"/>
        <end position="231"/>
    </location>
</feature>
<evidence type="ECO:0000256" key="5">
    <source>
        <dbReference type="ARBA" id="ARBA00023277"/>
    </source>
</evidence>
<keyword evidence="5" id="KW-0119">Carbohydrate metabolism</keyword>
<dbReference type="NCBIfam" id="TIGR01179">
    <property type="entry name" value="galE"/>
    <property type="match status" value="1"/>
</dbReference>
<dbReference type="GO" id="GO:0006012">
    <property type="term" value="P:galactose metabolic process"/>
    <property type="evidence" value="ECO:0007669"/>
    <property type="project" value="InterPro"/>
</dbReference>
<comment type="similarity">
    <text evidence="2">Belongs to the NAD(P)-dependent epimerase/dehydratase family.</text>
</comment>
<evidence type="ECO:0000256" key="4">
    <source>
        <dbReference type="ARBA" id="ARBA00023235"/>
    </source>
</evidence>
<keyword evidence="4" id="KW-0413">Isomerase</keyword>
<dbReference type="EMBL" id="LR796207">
    <property type="protein sequence ID" value="CAB4126965.1"/>
    <property type="molecule type" value="Genomic_DNA"/>
</dbReference>
<dbReference type="GO" id="GO:0003978">
    <property type="term" value="F:UDP-glucose 4-epimerase activity"/>
    <property type="evidence" value="ECO:0007669"/>
    <property type="project" value="InterPro"/>
</dbReference>
<evidence type="ECO:0000256" key="2">
    <source>
        <dbReference type="ARBA" id="ARBA00007637"/>
    </source>
</evidence>
<protein>
    <submittedName>
        <fullName evidence="7">GalE UDP-glucose 4-epimerase</fullName>
    </submittedName>
</protein>
<name>A0A6J5L0A8_9CAUD</name>
<evidence type="ECO:0000259" key="6">
    <source>
        <dbReference type="Pfam" id="PF01370"/>
    </source>
</evidence>
<accession>A0A6J5L0A8</accession>
<proteinExistence type="inferred from homology"/>
<dbReference type="InterPro" id="IPR036291">
    <property type="entry name" value="NAD(P)-bd_dom_sf"/>
</dbReference>
<evidence type="ECO:0000256" key="3">
    <source>
        <dbReference type="ARBA" id="ARBA00023027"/>
    </source>
</evidence>
<dbReference type="InterPro" id="IPR001509">
    <property type="entry name" value="Epimerase_deHydtase"/>
</dbReference>
<evidence type="ECO:0000313" key="7">
    <source>
        <dbReference type="EMBL" id="CAB4126965.1"/>
    </source>
</evidence>
<dbReference type="InterPro" id="IPR005886">
    <property type="entry name" value="UDP_G4E"/>
</dbReference>
<comment type="cofactor">
    <cofactor evidence="1">
        <name>NAD(+)</name>
        <dbReference type="ChEBI" id="CHEBI:57540"/>
    </cofactor>
</comment>
<keyword evidence="3" id="KW-0520">NAD</keyword>
<reference evidence="7" key="1">
    <citation type="submission" date="2020-04" db="EMBL/GenBank/DDBJ databases">
        <authorList>
            <person name="Chiriac C."/>
            <person name="Salcher M."/>
            <person name="Ghai R."/>
            <person name="Kavagutti S V."/>
        </authorList>
    </citation>
    <scope>NUCLEOTIDE SEQUENCE</scope>
</reference>
<dbReference type="Gene3D" id="3.90.25.10">
    <property type="entry name" value="UDP-galactose 4-epimerase, domain 1"/>
    <property type="match status" value="1"/>
</dbReference>
<dbReference type="Gene3D" id="3.40.50.720">
    <property type="entry name" value="NAD(P)-binding Rossmann-like Domain"/>
    <property type="match status" value="1"/>
</dbReference>
<gene>
    <name evidence="7" type="ORF">UFOVP79_38</name>
</gene>
<dbReference type="PANTHER" id="PTHR43725">
    <property type="entry name" value="UDP-GLUCOSE 4-EPIMERASE"/>
    <property type="match status" value="1"/>
</dbReference>
<sequence length="314" mass="35215">MKNYLVTGGSGYLGSHICLLLKEKGHTVVIYDIKSPDHKYFDHFCHGDIRDAENLGMAFSYCKYDAVIHCAGRIEVGESMKNPTEFWEVNVGGTAILLNAMKKAKVKKLLFSSTAAVYAPSKKPLSEKSPLKSSSVYGNTKLACEQMIADSGLKYGIFRYFNLAGAYWLWGLGENHEPETHLIPSVLLNPDKVKIFGNDYDTVDGTCVRDYVDVRDVAQTHLDALKHLHKNPSFLVNLGSGKGYSVGQILHTIHRNVYVHITAEIAPRREGDPDTLVADISLAQKLLKYSPEYDIREMISSMFYYLQEQGRIKK</sequence>
<evidence type="ECO:0000256" key="1">
    <source>
        <dbReference type="ARBA" id="ARBA00001911"/>
    </source>
</evidence>
<dbReference type="Pfam" id="PF01370">
    <property type="entry name" value="Epimerase"/>
    <property type="match status" value="1"/>
</dbReference>
<dbReference type="PANTHER" id="PTHR43725:SF53">
    <property type="entry name" value="UDP-ARABINOSE 4-EPIMERASE 1"/>
    <property type="match status" value="1"/>
</dbReference>
<dbReference type="SUPFAM" id="SSF51735">
    <property type="entry name" value="NAD(P)-binding Rossmann-fold domains"/>
    <property type="match status" value="1"/>
</dbReference>